<comment type="caution">
    <text evidence="5">The sequence shown here is derived from an EMBL/GenBank/DDBJ whole genome shotgun (WGS) entry which is preliminary data.</text>
</comment>
<protein>
    <recommendedName>
        <fullName evidence="4">VASt domain-containing protein</fullName>
    </recommendedName>
</protein>
<dbReference type="PROSITE" id="PS51778">
    <property type="entry name" value="VAST"/>
    <property type="match status" value="1"/>
</dbReference>
<evidence type="ECO:0000256" key="1">
    <source>
        <dbReference type="ARBA" id="ARBA00004370"/>
    </source>
</evidence>
<dbReference type="Proteomes" id="UP000814243">
    <property type="component" value="Unassembled WGS sequence"/>
</dbReference>
<feature type="domain" description="VASt" evidence="4">
    <location>
        <begin position="1"/>
        <end position="157"/>
    </location>
</feature>
<dbReference type="GO" id="GO:0140268">
    <property type="term" value="C:endoplasmic reticulum-plasma membrane contact site"/>
    <property type="evidence" value="ECO:0007669"/>
    <property type="project" value="TreeGrafter"/>
</dbReference>
<dbReference type="GO" id="GO:0032934">
    <property type="term" value="F:sterol binding"/>
    <property type="evidence" value="ECO:0007669"/>
    <property type="project" value="TreeGrafter"/>
</dbReference>
<dbReference type="EMBL" id="JACEFF010000510">
    <property type="protein sequence ID" value="KAH9636263.1"/>
    <property type="molecule type" value="Genomic_DNA"/>
</dbReference>
<evidence type="ECO:0000256" key="3">
    <source>
        <dbReference type="SAM" id="Phobius"/>
    </source>
</evidence>
<dbReference type="InterPro" id="IPR051482">
    <property type="entry name" value="Cholesterol_transport"/>
</dbReference>
<proteinExistence type="predicted"/>
<keyword evidence="2 3" id="KW-0472">Membrane</keyword>
<dbReference type="GO" id="GO:0032366">
    <property type="term" value="P:intracellular sterol transport"/>
    <property type="evidence" value="ECO:0007669"/>
    <property type="project" value="TreeGrafter"/>
</dbReference>
<evidence type="ECO:0000313" key="6">
    <source>
        <dbReference type="Proteomes" id="UP000814243"/>
    </source>
</evidence>
<comment type="subcellular location">
    <subcellularLocation>
        <location evidence="1">Membrane</location>
    </subcellularLocation>
</comment>
<sequence length="325" mass="36064">MGYNFALSVSIHSVYGKMEKCTAAHDGKLILRQEFQFNIDNLFTMIFTNSKFNLELLAVRGTTDYVQVMNKCSKPGMLYSIDSTSDNAGIPYADYFSVQVHYCLQRVSDTVTELSIYGHVKYKKSMWPMIKTFLEKNTISGLEDFARVLESRLTSEADCVVPAARKARRHRRAPAAAGPEAAPAPGKLAASGLAAARVSVSRASRPPPSRPGAATWLAALLAVLLLINAALYYKLYYTDRSGYAFDIDDLQSRLSSGQGPGMAEWSAQLQAHARRQRGQLLAWRHALDRTVQHLAQTEQALTKLLETIKPSLEKAQKEAESRDEL</sequence>
<keyword evidence="3" id="KW-1133">Transmembrane helix</keyword>
<evidence type="ECO:0000256" key="2">
    <source>
        <dbReference type="ARBA" id="ARBA00023136"/>
    </source>
</evidence>
<evidence type="ECO:0000259" key="4">
    <source>
        <dbReference type="PROSITE" id="PS51778"/>
    </source>
</evidence>
<organism evidence="5 6">
    <name type="scientific">Spodoptera exigua</name>
    <name type="common">Beet armyworm</name>
    <name type="synonym">Noctua fulgens</name>
    <dbReference type="NCBI Taxonomy" id="7107"/>
    <lineage>
        <taxon>Eukaryota</taxon>
        <taxon>Metazoa</taxon>
        <taxon>Ecdysozoa</taxon>
        <taxon>Arthropoda</taxon>
        <taxon>Hexapoda</taxon>
        <taxon>Insecta</taxon>
        <taxon>Pterygota</taxon>
        <taxon>Neoptera</taxon>
        <taxon>Endopterygota</taxon>
        <taxon>Lepidoptera</taxon>
        <taxon>Glossata</taxon>
        <taxon>Ditrysia</taxon>
        <taxon>Noctuoidea</taxon>
        <taxon>Noctuidae</taxon>
        <taxon>Amphipyrinae</taxon>
        <taxon>Spodoptera</taxon>
    </lineage>
</organism>
<dbReference type="Pfam" id="PF16016">
    <property type="entry name" value="VASt"/>
    <property type="match status" value="1"/>
</dbReference>
<keyword evidence="3" id="KW-0812">Transmembrane</keyword>
<dbReference type="AlphaFoldDB" id="A0A922MGM7"/>
<dbReference type="GO" id="GO:0005789">
    <property type="term" value="C:endoplasmic reticulum membrane"/>
    <property type="evidence" value="ECO:0007669"/>
    <property type="project" value="TreeGrafter"/>
</dbReference>
<dbReference type="InterPro" id="IPR031968">
    <property type="entry name" value="VASt"/>
</dbReference>
<dbReference type="PANTHER" id="PTHR23319">
    <property type="entry name" value="GRAM DOMAIN CONTAINING 1B, ISOFORM E"/>
    <property type="match status" value="1"/>
</dbReference>
<evidence type="ECO:0000313" key="5">
    <source>
        <dbReference type="EMBL" id="KAH9636263.1"/>
    </source>
</evidence>
<feature type="transmembrane region" description="Helical" evidence="3">
    <location>
        <begin position="213"/>
        <end position="233"/>
    </location>
</feature>
<dbReference type="GO" id="GO:0005886">
    <property type="term" value="C:plasma membrane"/>
    <property type="evidence" value="ECO:0007669"/>
    <property type="project" value="TreeGrafter"/>
</dbReference>
<reference evidence="5" key="1">
    <citation type="journal article" date="2021" name="G3 (Bethesda)">
        <title>Genome and transcriptome analysis of the beet armyworm Spodoptera exigua reveals targets for pest control. .</title>
        <authorList>
            <person name="Simon S."/>
            <person name="Breeschoten T."/>
            <person name="Jansen H.J."/>
            <person name="Dirks R.P."/>
            <person name="Schranz M.E."/>
            <person name="Ros V.I.D."/>
        </authorList>
    </citation>
    <scope>NUCLEOTIDE SEQUENCE</scope>
    <source>
        <strain evidence="5">TB_SE_WUR_2020</strain>
    </source>
</reference>
<name>A0A922MGM7_SPOEX</name>
<dbReference type="GO" id="GO:0120015">
    <property type="term" value="F:sterol transfer activity"/>
    <property type="evidence" value="ECO:0007669"/>
    <property type="project" value="TreeGrafter"/>
</dbReference>
<accession>A0A922MGM7</accession>
<dbReference type="PANTHER" id="PTHR23319:SF4">
    <property type="entry name" value="GRAM DOMAIN CONTAINING 1B, ISOFORM E"/>
    <property type="match status" value="1"/>
</dbReference>
<gene>
    <name evidence="5" type="ORF">HF086_009459</name>
</gene>